<gene>
    <name evidence="1" type="ORF">FA95DRAFT_1556100</name>
</gene>
<keyword evidence="2" id="KW-1185">Reference proteome</keyword>
<evidence type="ECO:0000313" key="2">
    <source>
        <dbReference type="Proteomes" id="UP000814033"/>
    </source>
</evidence>
<accession>A0ACB8S2Q9</accession>
<evidence type="ECO:0000313" key="1">
    <source>
        <dbReference type="EMBL" id="KAI0050161.1"/>
    </source>
</evidence>
<reference evidence="1" key="2">
    <citation type="journal article" date="2022" name="New Phytol.">
        <title>Evolutionary transition to the ectomycorrhizal habit in the genomes of a hyperdiverse lineage of mushroom-forming fungi.</title>
        <authorList>
            <person name="Looney B."/>
            <person name="Miyauchi S."/>
            <person name="Morin E."/>
            <person name="Drula E."/>
            <person name="Courty P.E."/>
            <person name="Kohler A."/>
            <person name="Kuo A."/>
            <person name="LaButti K."/>
            <person name="Pangilinan J."/>
            <person name="Lipzen A."/>
            <person name="Riley R."/>
            <person name="Andreopoulos W."/>
            <person name="He G."/>
            <person name="Johnson J."/>
            <person name="Nolan M."/>
            <person name="Tritt A."/>
            <person name="Barry K.W."/>
            <person name="Grigoriev I.V."/>
            <person name="Nagy L.G."/>
            <person name="Hibbett D."/>
            <person name="Henrissat B."/>
            <person name="Matheny P.B."/>
            <person name="Labbe J."/>
            <person name="Martin F.M."/>
        </authorList>
    </citation>
    <scope>NUCLEOTIDE SEQUENCE</scope>
    <source>
        <strain evidence="1">FP105234-sp</strain>
    </source>
</reference>
<protein>
    <submittedName>
        <fullName evidence="1">PLP-dependent transferase</fullName>
    </submittedName>
</protein>
<comment type="caution">
    <text evidence="1">The sequence shown here is derived from an EMBL/GenBank/DDBJ whole genome shotgun (WGS) entry which is preliminary data.</text>
</comment>
<dbReference type="Proteomes" id="UP000814033">
    <property type="component" value="Unassembled WGS sequence"/>
</dbReference>
<keyword evidence="1" id="KW-0808">Transferase</keyword>
<reference evidence="1" key="1">
    <citation type="submission" date="2021-02" db="EMBL/GenBank/DDBJ databases">
        <authorList>
            <consortium name="DOE Joint Genome Institute"/>
            <person name="Ahrendt S."/>
            <person name="Looney B.P."/>
            <person name="Miyauchi S."/>
            <person name="Morin E."/>
            <person name="Drula E."/>
            <person name="Courty P.E."/>
            <person name="Chicoki N."/>
            <person name="Fauchery L."/>
            <person name="Kohler A."/>
            <person name="Kuo A."/>
            <person name="Labutti K."/>
            <person name="Pangilinan J."/>
            <person name="Lipzen A."/>
            <person name="Riley R."/>
            <person name="Andreopoulos W."/>
            <person name="He G."/>
            <person name="Johnson J."/>
            <person name="Barry K.W."/>
            <person name="Grigoriev I.V."/>
            <person name="Nagy L."/>
            <person name="Hibbett D."/>
            <person name="Henrissat B."/>
            <person name="Matheny P.B."/>
            <person name="Labbe J."/>
            <person name="Martin F."/>
        </authorList>
    </citation>
    <scope>NUCLEOTIDE SEQUENCE</scope>
    <source>
        <strain evidence="1">FP105234-sp</strain>
    </source>
</reference>
<sequence>MAIALTPMGDPVPASTRHAISVSLPTWADNVGYMEGDERVIDRMKSGYPRFVVHLSIRQLARVCEEKFGLPSEAAMVFPSARTAGTCSTFLTARNVPSRIVRYSVAEDACIFVVFFPTASSRLAKQFWQHTGLGVTSRFAEHCLTALSIPSRKQPNEHHVEVDTLDVQAAVDAKETLCRRIAGYLARDKYGRHMDVDVGTPVVENDVFLYPTGMSAIWSAHQLALAVRGTHKSVCFGFLYTDTLKVLEKWGPGCHFLGHGLDASIDELDALLAREQAVDPARPPVLALFTEFPSNPLLRSVDLPRLRALADKYDFLIVIDDTIGNFVNVDVLPFTDILVTSLSKLFSGAANVTGGSLVLNPARRHYVALKNSLNDTYEDIYFAPDAITMERNSRDFASRVRAIDATTERICDFLHAASLRPTSSLKEIFYPKYQTPVHYARCARPASDFGGLFTATFKTPGGARAFYDALGVYKGPSLGTNFTLACPYTIIAHYEELDWAAEWGVPCELVRVSVGLEPVGQLLSIFSDALRAADAMRA</sequence>
<proteinExistence type="predicted"/>
<name>A0ACB8S2Q9_9AGAM</name>
<dbReference type="EMBL" id="MU275865">
    <property type="protein sequence ID" value="KAI0050161.1"/>
    <property type="molecule type" value="Genomic_DNA"/>
</dbReference>
<organism evidence="1 2">
    <name type="scientific">Auriscalpium vulgare</name>
    <dbReference type="NCBI Taxonomy" id="40419"/>
    <lineage>
        <taxon>Eukaryota</taxon>
        <taxon>Fungi</taxon>
        <taxon>Dikarya</taxon>
        <taxon>Basidiomycota</taxon>
        <taxon>Agaricomycotina</taxon>
        <taxon>Agaricomycetes</taxon>
        <taxon>Russulales</taxon>
        <taxon>Auriscalpiaceae</taxon>
        <taxon>Auriscalpium</taxon>
    </lineage>
</organism>